<evidence type="ECO:0000256" key="5">
    <source>
        <dbReference type="ARBA" id="ARBA00037027"/>
    </source>
</evidence>
<comment type="catalytic activity">
    <reaction evidence="9">
        <text>menadione + NADH + H(+) = menadiol + NAD(+)</text>
        <dbReference type="Rhea" id="RHEA:69695"/>
        <dbReference type="ChEBI" id="CHEBI:6746"/>
        <dbReference type="ChEBI" id="CHEBI:15378"/>
        <dbReference type="ChEBI" id="CHEBI:28869"/>
        <dbReference type="ChEBI" id="CHEBI:57540"/>
        <dbReference type="ChEBI" id="CHEBI:57945"/>
    </reaction>
    <physiologicalReaction direction="left-to-right" evidence="9">
        <dbReference type="Rhea" id="RHEA:69696"/>
    </physiologicalReaction>
</comment>
<comment type="catalytic activity">
    <reaction evidence="11">
        <text>phylloquinone + NADH + H(+) = phylloquinol + NAD(+)</text>
        <dbReference type="Rhea" id="RHEA:74075"/>
        <dbReference type="ChEBI" id="CHEBI:15378"/>
        <dbReference type="ChEBI" id="CHEBI:18067"/>
        <dbReference type="ChEBI" id="CHEBI:28433"/>
        <dbReference type="ChEBI" id="CHEBI:57540"/>
        <dbReference type="ChEBI" id="CHEBI:57945"/>
    </reaction>
    <physiologicalReaction direction="left-to-right" evidence="11">
        <dbReference type="Rhea" id="RHEA:74076"/>
    </physiologicalReaction>
</comment>
<evidence type="ECO:0000313" key="14">
    <source>
        <dbReference type="EMBL" id="CAF0843177.1"/>
    </source>
</evidence>
<gene>
    <name evidence="14" type="ORF">OVA965_LOCUS6751</name>
    <name evidence="15" type="ORF">TMI583_LOCUS6747</name>
</gene>
<organism evidence="14 16">
    <name type="scientific">Didymodactylos carnosus</name>
    <dbReference type="NCBI Taxonomy" id="1234261"/>
    <lineage>
        <taxon>Eukaryota</taxon>
        <taxon>Metazoa</taxon>
        <taxon>Spiralia</taxon>
        <taxon>Gnathifera</taxon>
        <taxon>Rotifera</taxon>
        <taxon>Eurotatoria</taxon>
        <taxon>Bdelloidea</taxon>
        <taxon>Philodinida</taxon>
        <taxon>Philodinidae</taxon>
        <taxon>Didymodactylos</taxon>
    </lineage>
</organism>
<accession>A0A8S2D4T1</accession>
<dbReference type="InterPro" id="IPR023753">
    <property type="entry name" value="FAD/NAD-binding_dom"/>
</dbReference>
<dbReference type="Proteomes" id="UP000682733">
    <property type="component" value="Unassembled WGS sequence"/>
</dbReference>
<dbReference type="EMBL" id="CAJOBA010002068">
    <property type="protein sequence ID" value="CAF3628224.1"/>
    <property type="molecule type" value="Genomic_DNA"/>
</dbReference>
<comment type="cofactor">
    <cofactor evidence="5">
        <name>6-hydroxy-FAD</name>
        <dbReference type="ChEBI" id="CHEBI:60470"/>
    </cofactor>
</comment>
<evidence type="ECO:0000259" key="13">
    <source>
        <dbReference type="Pfam" id="PF07992"/>
    </source>
</evidence>
<evidence type="ECO:0000256" key="6">
    <source>
        <dbReference type="ARBA" id="ARBA00040253"/>
    </source>
</evidence>
<evidence type="ECO:0000256" key="7">
    <source>
        <dbReference type="ARBA" id="ARBA00041541"/>
    </source>
</evidence>
<feature type="domain" description="FAD/NAD(P)-binding" evidence="13">
    <location>
        <begin position="15"/>
        <end position="129"/>
    </location>
</feature>
<dbReference type="Gene3D" id="3.50.50.60">
    <property type="entry name" value="FAD/NAD(P)-binding domain"/>
    <property type="match status" value="2"/>
</dbReference>
<sequence>MQTARQNVLLNSEDSIQVHGRDDPMHFDYLGIAIGSLYAFSGKVADLKQSQALDRYKMLQETIERAQRILVMGGGPVVIELCGEIATDFRRKSITLVHDGTELLGSNVFNGLRKQLEKLGVTIIFNDPIELEAAQTNHTAP</sequence>
<comment type="caution">
    <text evidence="14">The sequence shown here is derived from an EMBL/GenBank/DDBJ whole genome shotgun (WGS) entry which is preliminary data.</text>
</comment>
<evidence type="ECO:0000256" key="8">
    <source>
        <dbReference type="ARBA" id="ARBA00042318"/>
    </source>
</evidence>
<dbReference type="AlphaFoldDB" id="A0A8S2D4T1"/>
<dbReference type="Proteomes" id="UP000677228">
    <property type="component" value="Unassembled WGS sequence"/>
</dbReference>
<dbReference type="GO" id="GO:0005737">
    <property type="term" value="C:cytoplasm"/>
    <property type="evidence" value="ECO:0007669"/>
    <property type="project" value="TreeGrafter"/>
</dbReference>
<name>A0A8S2D4T1_9BILA</name>
<evidence type="ECO:0000256" key="4">
    <source>
        <dbReference type="ARBA" id="ARBA00023002"/>
    </source>
</evidence>
<dbReference type="PANTHER" id="PTHR43735">
    <property type="entry name" value="APOPTOSIS-INDUCING FACTOR 1"/>
    <property type="match status" value="1"/>
</dbReference>
<keyword evidence="2" id="KW-0285">Flavoprotein</keyword>
<evidence type="ECO:0000256" key="2">
    <source>
        <dbReference type="ARBA" id="ARBA00022630"/>
    </source>
</evidence>
<evidence type="ECO:0000256" key="11">
    <source>
        <dbReference type="ARBA" id="ARBA00049275"/>
    </source>
</evidence>
<evidence type="ECO:0000256" key="10">
    <source>
        <dbReference type="ARBA" id="ARBA00049236"/>
    </source>
</evidence>
<comment type="similarity">
    <text evidence="1">Belongs to the FAD-dependent oxidoreductase family.</text>
</comment>
<dbReference type="InterPro" id="IPR036188">
    <property type="entry name" value="FAD/NAD-bd_sf"/>
</dbReference>
<comment type="catalytic activity">
    <reaction evidence="10">
        <text>ubiquinone-10 + NADH + H(+) = ubiquinol-10 + NAD(+)</text>
        <dbReference type="Rhea" id="RHEA:61984"/>
        <dbReference type="ChEBI" id="CHEBI:15378"/>
        <dbReference type="ChEBI" id="CHEBI:46245"/>
        <dbReference type="ChEBI" id="CHEBI:57540"/>
        <dbReference type="ChEBI" id="CHEBI:57945"/>
        <dbReference type="ChEBI" id="CHEBI:64183"/>
    </reaction>
    <physiologicalReaction direction="left-to-right" evidence="10">
        <dbReference type="Rhea" id="RHEA:61985"/>
    </physiologicalReaction>
</comment>
<dbReference type="EMBL" id="CAJNOK010002068">
    <property type="protein sequence ID" value="CAF0843177.1"/>
    <property type="molecule type" value="Genomic_DNA"/>
</dbReference>
<dbReference type="SUPFAM" id="SSF51905">
    <property type="entry name" value="FAD/NAD(P)-binding domain"/>
    <property type="match status" value="1"/>
</dbReference>
<evidence type="ECO:0000313" key="15">
    <source>
        <dbReference type="EMBL" id="CAF3628224.1"/>
    </source>
</evidence>
<protein>
    <recommendedName>
        <fullName evidence="6">Ferroptosis suppressor protein 1</fullName>
    </recommendedName>
    <alternativeName>
        <fullName evidence="7">Apoptosis-inducing factor homologous mitochondrion-associated inducer of death</fullName>
    </alternativeName>
    <alternativeName>
        <fullName evidence="8">p53-responsive gene 3 protein</fullName>
    </alternativeName>
</protein>
<evidence type="ECO:0000256" key="1">
    <source>
        <dbReference type="ARBA" id="ARBA00006442"/>
    </source>
</evidence>
<evidence type="ECO:0000256" key="12">
    <source>
        <dbReference type="ARBA" id="ARBA00049479"/>
    </source>
</evidence>
<dbReference type="PANTHER" id="PTHR43735:SF3">
    <property type="entry name" value="FERROPTOSIS SUPPRESSOR PROTEIN 1"/>
    <property type="match status" value="1"/>
</dbReference>
<proteinExistence type="inferred from homology"/>
<evidence type="ECO:0000256" key="3">
    <source>
        <dbReference type="ARBA" id="ARBA00022827"/>
    </source>
</evidence>
<keyword evidence="4" id="KW-0560">Oxidoreductase</keyword>
<keyword evidence="3" id="KW-0274">FAD</keyword>
<evidence type="ECO:0000256" key="9">
    <source>
        <dbReference type="ARBA" id="ARBA00048412"/>
    </source>
</evidence>
<dbReference type="Pfam" id="PF07992">
    <property type="entry name" value="Pyr_redox_2"/>
    <property type="match status" value="1"/>
</dbReference>
<comment type="catalytic activity">
    <reaction evidence="12">
        <text>menaquinone-4 + NADH + H(+) = menaquinol-4 + NAD(+)</text>
        <dbReference type="Rhea" id="RHEA:74079"/>
        <dbReference type="ChEBI" id="CHEBI:15378"/>
        <dbReference type="ChEBI" id="CHEBI:57540"/>
        <dbReference type="ChEBI" id="CHEBI:57945"/>
        <dbReference type="ChEBI" id="CHEBI:78277"/>
        <dbReference type="ChEBI" id="CHEBI:193091"/>
    </reaction>
    <physiologicalReaction direction="left-to-right" evidence="12">
        <dbReference type="Rhea" id="RHEA:74080"/>
    </physiologicalReaction>
</comment>
<evidence type="ECO:0000313" key="16">
    <source>
        <dbReference type="Proteomes" id="UP000677228"/>
    </source>
</evidence>
<reference evidence="14" key="1">
    <citation type="submission" date="2021-02" db="EMBL/GenBank/DDBJ databases">
        <authorList>
            <person name="Nowell W R."/>
        </authorList>
    </citation>
    <scope>NUCLEOTIDE SEQUENCE</scope>
</reference>
<dbReference type="GO" id="GO:0004174">
    <property type="term" value="F:electron-transferring-flavoprotein dehydrogenase activity"/>
    <property type="evidence" value="ECO:0007669"/>
    <property type="project" value="TreeGrafter"/>
</dbReference>
<dbReference type="GO" id="GO:0050660">
    <property type="term" value="F:flavin adenine dinucleotide binding"/>
    <property type="evidence" value="ECO:0007669"/>
    <property type="project" value="TreeGrafter"/>
</dbReference>